<keyword evidence="1" id="KW-0472">Membrane</keyword>
<evidence type="ECO:0000313" key="2">
    <source>
        <dbReference type="EMBL" id="OCH96280.1"/>
    </source>
</evidence>
<accession>A0A8E2DUV2</accession>
<evidence type="ECO:0000313" key="3">
    <source>
        <dbReference type="Proteomes" id="UP000250043"/>
    </source>
</evidence>
<proteinExistence type="predicted"/>
<keyword evidence="3" id="KW-1185">Reference proteome</keyword>
<organism evidence="2 3">
    <name type="scientific">Obba rivulosa</name>
    <dbReference type="NCBI Taxonomy" id="1052685"/>
    <lineage>
        <taxon>Eukaryota</taxon>
        <taxon>Fungi</taxon>
        <taxon>Dikarya</taxon>
        <taxon>Basidiomycota</taxon>
        <taxon>Agaricomycotina</taxon>
        <taxon>Agaricomycetes</taxon>
        <taxon>Polyporales</taxon>
        <taxon>Gelatoporiaceae</taxon>
        <taxon>Obba</taxon>
    </lineage>
</organism>
<evidence type="ECO:0000256" key="1">
    <source>
        <dbReference type="SAM" id="Phobius"/>
    </source>
</evidence>
<gene>
    <name evidence="2" type="ORF">OBBRIDRAFT_230205</name>
</gene>
<keyword evidence="1" id="KW-1133">Transmembrane helix</keyword>
<sequence length="134" mass="14980">MSFSRVAIASAQRRQPCHHAFLLWPPVAAIILIPGSWMYSISCTRRQAILWCICPLIRTLCLPLRYVRTWWTGFRPGMPFPVKTRVPPVQEAPVSEDALGAVPNHCASVGSCNEGRNKKSPAWKCHVRLCGNLA</sequence>
<protein>
    <submittedName>
        <fullName evidence="2">Uncharacterized protein</fullName>
    </submittedName>
</protein>
<dbReference type="Proteomes" id="UP000250043">
    <property type="component" value="Unassembled WGS sequence"/>
</dbReference>
<name>A0A8E2DUV2_9APHY</name>
<dbReference type="AlphaFoldDB" id="A0A8E2DUV2"/>
<dbReference type="EMBL" id="KV722331">
    <property type="protein sequence ID" value="OCH96280.1"/>
    <property type="molecule type" value="Genomic_DNA"/>
</dbReference>
<feature type="transmembrane region" description="Helical" evidence="1">
    <location>
        <begin position="21"/>
        <end position="42"/>
    </location>
</feature>
<reference evidence="2 3" key="1">
    <citation type="submission" date="2016-07" db="EMBL/GenBank/DDBJ databases">
        <title>Draft genome of the white-rot fungus Obba rivulosa 3A-2.</title>
        <authorList>
            <consortium name="DOE Joint Genome Institute"/>
            <person name="Miettinen O."/>
            <person name="Riley R."/>
            <person name="Acob R."/>
            <person name="Barry K."/>
            <person name="Cullen D."/>
            <person name="De Vries R."/>
            <person name="Hainaut M."/>
            <person name="Hatakka A."/>
            <person name="Henrissat B."/>
            <person name="Hilden K."/>
            <person name="Kuo R."/>
            <person name="Labutti K."/>
            <person name="Lipzen A."/>
            <person name="Makela M.R."/>
            <person name="Sandor L."/>
            <person name="Spatafora J.W."/>
            <person name="Grigoriev I.V."/>
            <person name="Hibbett D.S."/>
        </authorList>
    </citation>
    <scope>NUCLEOTIDE SEQUENCE [LARGE SCALE GENOMIC DNA]</scope>
    <source>
        <strain evidence="2 3">3A-2</strain>
    </source>
</reference>
<keyword evidence="1" id="KW-0812">Transmembrane</keyword>